<keyword evidence="3" id="KW-0349">Heme</keyword>
<evidence type="ECO:0000256" key="1">
    <source>
        <dbReference type="ARBA" id="ARBA00022723"/>
    </source>
</evidence>
<dbReference type="InterPro" id="IPR009056">
    <property type="entry name" value="Cyt_c-like_dom"/>
</dbReference>
<accession>A0AAE3MMD2</accession>
<proteinExistence type="predicted"/>
<organism evidence="6 7">
    <name type="scientific">Lentiprolixibacter aurantiacus</name>
    <dbReference type="NCBI Taxonomy" id="2993939"/>
    <lineage>
        <taxon>Bacteria</taxon>
        <taxon>Pseudomonadati</taxon>
        <taxon>Bacteroidota</taxon>
        <taxon>Flavobacteriia</taxon>
        <taxon>Flavobacteriales</taxon>
        <taxon>Flavobacteriaceae</taxon>
        <taxon>Lentiprolixibacter</taxon>
    </lineage>
</organism>
<protein>
    <recommendedName>
        <fullName evidence="5">Cytochrome c domain-containing protein</fullName>
    </recommendedName>
</protein>
<dbReference type="RefSeq" id="WP_266014399.1">
    <property type="nucleotide sequence ID" value="NZ_JAPFQP010000004.1"/>
</dbReference>
<evidence type="ECO:0000256" key="3">
    <source>
        <dbReference type="PROSITE-ProRule" id="PRU00433"/>
    </source>
</evidence>
<feature type="domain" description="Cytochrome c" evidence="5">
    <location>
        <begin position="32"/>
        <end position="126"/>
    </location>
</feature>
<dbReference type="AlphaFoldDB" id="A0AAE3MMD2"/>
<dbReference type="PROSITE" id="PS51257">
    <property type="entry name" value="PROKAR_LIPOPROTEIN"/>
    <property type="match status" value="1"/>
</dbReference>
<dbReference type="EMBL" id="JAPFQP010000004">
    <property type="protein sequence ID" value="MCX2720371.1"/>
    <property type="molecule type" value="Genomic_DNA"/>
</dbReference>
<keyword evidence="7" id="KW-1185">Reference proteome</keyword>
<keyword evidence="4" id="KW-0732">Signal</keyword>
<evidence type="ECO:0000313" key="6">
    <source>
        <dbReference type="EMBL" id="MCX2720371.1"/>
    </source>
</evidence>
<dbReference type="PROSITE" id="PS51007">
    <property type="entry name" value="CYTC"/>
    <property type="match status" value="1"/>
</dbReference>
<evidence type="ECO:0000256" key="2">
    <source>
        <dbReference type="ARBA" id="ARBA00023004"/>
    </source>
</evidence>
<evidence type="ECO:0000259" key="5">
    <source>
        <dbReference type="PROSITE" id="PS51007"/>
    </source>
</evidence>
<dbReference type="GO" id="GO:0046872">
    <property type="term" value="F:metal ion binding"/>
    <property type="evidence" value="ECO:0007669"/>
    <property type="project" value="UniProtKB-KW"/>
</dbReference>
<evidence type="ECO:0000313" key="7">
    <source>
        <dbReference type="Proteomes" id="UP001207116"/>
    </source>
</evidence>
<gene>
    <name evidence="6" type="ORF">OO016_12220</name>
</gene>
<feature type="chain" id="PRO_5041913629" description="Cytochrome c domain-containing protein" evidence="4">
    <location>
        <begin position="23"/>
        <end position="128"/>
    </location>
</feature>
<evidence type="ECO:0000256" key="4">
    <source>
        <dbReference type="SAM" id="SignalP"/>
    </source>
</evidence>
<reference evidence="6" key="1">
    <citation type="submission" date="2022-11" db="EMBL/GenBank/DDBJ databases">
        <title>The characterization of three novel Bacteroidetes species and genomic analysis of their roles in tidal elemental geochemical cycles.</title>
        <authorList>
            <person name="Ma K.-J."/>
        </authorList>
    </citation>
    <scope>NUCLEOTIDE SEQUENCE</scope>
    <source>
        <strain evidence="6">M415</strain>
    </source>
</reference>
<keyword evidence="2 3" id="KW-0408">Iron</keyword>
<sequence length="128" mass="13868">MKKNALLILAGCLLLFSSSCYYDELPPVEEIEIAPDIEDTFNEDILPILSKYDCTQCHNASLNPDLRPQNALNSLIGDGYVVAGDASASIFFQRLPGNTGSDHPPVGISLTASEISTIENWINGLVLE</sequence>
<keyword evidence="1 3" id="KW-0479">Metal-binding</keyword>
<dbReference type="GO" id="GO:0009055">
    <property type="term" value="F:electron transfer activity"/>
    <property type="evidence" value="ECO:0007669"/>
    <property type="project" value="InterPro"/>
</dbReference>
<dbReference type="GO" id="GO:0020037">
    <property type="term" value="F:heme binding"/>
    <property type="evidence" value="ECO:0007669"/>
    <property type="project" value="InterPro"/>
</dbReference>
<name>A0AAE3MMD2_9FLAO</name>
<comment type="caution">
    <text evidence="6">The sequence shown here is derived from an EMBL/GenBank/DDBJ whole genome shotgun (WGS) entry which is preliminary data.</text>
</comment>
<dbReference type="Proteomes" id="UP001207116">
    <property type="component" value="Unassembled WGS sequence"/>
</dbReference>
<feature type="signal peptide" evidence="4">
    <location>
        <begin position="1"/>
        <end position="22"/>
    </location>
</feature>